<evidence type="ECO:0000259" key="1">
    <source>
        <dbReference type="PROSITE" id="PS50802"/>
    </source>
</evidence>
<dbReference type="Proteomes" id="UP001530377">
    <property type="component" value="Unassembled WGS sequence"/>
</dbReference>
<keyword evidence="3" id="KW-1185">Reference proteome</keyword>
<dbReference type="AlphaFoldDB" id="A0ABD3SCB2"/>
<gene>
    <name evidence="2" type="ORF">ACHAXA_008190</name>
</gene>
<dbReference type="EMBL" id="JALLPB020000072">
    <property type="protein sequence ID" value="KAL3822174.1"/>
    <property type="molecule type" value="Genomic_DNA"/>
</dbReference>
<accession>A0ABD3SCB2</accession>
<sequence length="374" mass="41649">MRPGLAAVYSSCAFIYPSALPPQHNACIDSCPPGISKTDAQGGRIYEHSSGPSLRKFVGMFRKRRLPRSNSSPTMLGLSLQNMIYFIRRIVLESSFVASASTLASIIFLGKVEIKFIIANVIRSMVASLVLKMCAVQSRMTWITSLEMNDWFCSGSYRILLGNDGNLSRDNFIPARIRQVPGYGSCLFQAIAVGVLFVPNDSADQEHVSGRRFPHISNAEATRYSSTLRAQAVKTLKDGIENHTLIGLQHGDTISVTSLVNMAASRYGMTFDEYLFEMRQENVWGGIPEIVALAHCLRRQIVMLETCPSYPGDNEICLKEIARFGKYSTSNPIYILSANQRFPMENGKLKKDHFLTVFPSRHLLSSVPFNTINE</sequence>
<feature type="domain" description="OTU" evidence="1">
    <location>
        <begin position="175"/>
        <end position="360"/>
    </location>
</feature>
<proteinExistence type="predicted"/>
<dbReference type="Gene3D" id="3.90.70.80">
    <property type="match status" value="1"/>
</dbReference>
<reference evidence="2 3" key="1">
    <citation type="submission" date="2024-10" db="EMBL/GenBank/DDBJ databases">
        <title>Updated reference genomes for cyclostephanoid diatoms.</title>
        <authorList>
            <person name="Roberts W.R."/>
            <person name="Alverson A.J."/>
        </authorList>
    </citation>
    <scope>NUCLEOTIDE SEQUENCE [LARGE SCALE GENOMIC DNA]</scope>
    <source>
        <strain evidence="2 3">AJA228-03</strain>
    </source>
</reference>
<dbReference type="Pfam" id="PF02338">
    <property type="entry name" value="OTU"/>
    <property type="match status" value="1"/>
</dbReference>
<organism evidence="2 3">
    <name type="scientific">Cyclostephanos tholiformis</name>
    <dbReference type="NCBI Taxonomy" id="382380"/>
    <lineage>
        <taxon>Eukaryota</taxon>
        <taxon>Sar</taxon>
        <taxon>Stramenopiles</taxon>
        <taxon>Ochrophyta</taxon>
        <taxon>Bacillariophyta</taxon>
        <taxon>Coscinodiscophyceae</taxon>
        <taxon>Thalassiosirophycidae</taxon>
        <taxon>Stephanodiscales</taxon>
        <taxon>Stephanodiscaceae</taxon>
        <taxon>Cyclostephanos</taxon>
    </lineage>
</organism>
<evidence type="ECO:0000313" key="3">
    <source>
        <dbReference type="Proteomes" id="UP001530377"/>
    </source>
</evidence>
<evidence type="ECO:0000313" key="2">
    <source>
        <dbReference type="EMBL" id="KAL3822174.1"/>
    </source>
</evidence>
<comment type="caution">
    <text evidence="2">The sequence shown here is derived from an EMBL/GenBank/DDBJ whole genome shotgun (WGS) entry which is preliminary data.</text>
</comment>
<name>A0ABD3SCB2_9STRA</name>
<dbReference type="PROSITE" id="PS50802">
    <property type="entry name" value="OTU"/>
    <property type="match status" value="1"/>
</dbReference>
<dbReference type="InterPro" id="IPR003323">
    <property type="entry name" value="OTU_dom"/>
</dbReference>
<dbReference type="CDD" id="cd22744">
    <property type="entry name" value="OTU"/>
    <property type="match status" value="1"/>
</dbReference>
<dbReference type="InterPro" id="IPR038765">
    <property type="entry name" value="Papain-like_cys_pep_sf"/>
</dbReference>
<dbReference type="SUPFAM" id="SSF54001">
    <property type="entry name" value="Cysteine proteinases"/>
    <property type="match status" value="1"/>
</dbReference>
<protein>
    <recommendedName>
        <fullName evidence="1">OTU domain-containing protein</fullName>
    </recommendedName>
</protein>